<dbReference type="Pfam" id="PF13863">
    <property type="entry name" value="DUF4200"/>
    <property type="match status" value="1"/>
</dbReference>
<dbReference type="InParanoid" id="A0A2J7R7X4"/>
<dbReference type="OrthoDB" id="10264298at2759"/>
<keyword evidence="1" id="KW-0175">Coiled coil</keyword>
<evidence type="ECO:0000259" key="3">
    <source>
        <dbReference type="Pfam" id="PF13863"/>
    </source>
</evidence>
<protein>
    <recommendedName>
        <fullName evidence="3">DUF4200 domain-containing protein</fullName>
    </recommendedName>
</protein>
<dbReference type="PANTHER" id="PTHR21683:SF2">
    <property type="entry name" value="COILED-COIL DOMAIN-CONTAINING PROTEIN 42 LIKE-2-LIKE"/>
    <property type="match status" value="1"/>
</dbReference>
<comment type="caution">
    <text evidence="4">The sequence shown here is derived from an EMBL/GenBank/DDBJ whole genome shotgun (WGS) entry which is preliminary data.</text>
</comment>
<dbReference type="Proteomes" id="UP000235965">
    <property type="component" value="Unassembled WGS sequence"/>
</dbReference>
<dbReference type="STRING" id="105785.A0A2J7R7X4"/>
<evidence type="ECO:0000256" key="1">
    <source>
        <dbReference type="ARBA" id="ARBA00023054"/>
    </source>
</evidence>
<gene>
    <name evidence="4" type="ORF">B7P43_G08057</name>
</gene>
<dbReference type="EMBL" id="NEVH01006723">
    <property type="protein sequence ID" value="PNF36935.1"/>
    <property type="molecule type" value="Genomic_DNA"/>
</dbReference>
<evidence type="ECO:0000256" key="2">
    <source>
        <dbReference type="SAM" id="MobiDB-lite"/>
    </source>
</evidence>
<feature type="domain" description="DUF4200" evidence="3">
    <location>
        <begin position="64"/>
        <end position="179"/>
    </location>
</feature>
<evidence type="ECO:0000313" key="5">
    <source>
        <dbReference type="Proteomes" id="UP000235965"/>
    </source>
</evidence>
<sequence>MDTVTQAKPKRLNGDRKDLAFQVVPECTPETAVTEYFVSKFKENLAKKRPEWDWPPLSPATELVAASRDLEEADRKLEQKWDEGKEKGKQVDRRRQELQDKEEELRKSFIHFNKFVKENRAKRERAEKKIQEEKAVQERQQKEIMELQVKVEGLTRMKETLEQHVNKHRIYEDYLQSVVADSKEYSTVFDILNHYEALHAAHMELTEQQEEDLDTLQRIHSNMVKSIEEKSQVMLGLNNKLADLQTHYDRSRTEGLHWETALSNIKDTVVEKGLEIDQVET</sequence>
<name>A0A2J7R7X4_9NEOP</name>
<dbReference type="InterPro" id="IPR025252">
    <property type="entry name" value="DUF4200"/>
</dbReference>
<reference evidence="4 5" key="1">
    <citation type="submission" date="2017-12" db="EMBL/GenBank/DDBJ databases">
        <title>Hemimetabolous genomes reveal molecular basis of termite eusociality.</title>
        <authorList>
            <person name="Harrison M.C."/>
            <person name="Jongepier E."/>
            <person name="Robertson H.M."/>
            <person name="Arning N."/>
            <person name="Bitard-Feildel T."/>
            <person name="Chao H."/>
            <person name="Childers C.P."/>
            <person name="Dinh H."/>
            <person name="Doddapaneni H."/>
            <person name="Dugan S."/>
            <person name="Gowin J."/>
            <person name="Greiner C."/>
            <person name="Han Y."/>
            <person name="Hu H."/>
            <person name="Hughes D.S.T."/>
            <person name="Huylmans A.-K."/>
            <person name="Kemena C."/>
            <person name="Kremer L.P.M."/>
            <person name="Lee S.L."/>
            <person name="Lopez-Ezquerra A."/>
            <person name="Mallet L."/>
            <person name="Monroy-Kuhn J.M."/>
            <person name="Moser A."/>
            <person name="Murali S.C."/>
            <person name="Muzny D.M."/>
            <person name="Otani S."/>
            <person name="Piulachs M.-D."/>
            <person name="Poelchau M."/>
            <person name="Qu J."/>
            <person name="Schaub F."/>
            <person name="Wada-Katsumata A."/>
            <person name="Worley K.C."/>
            <person name="Xie Q."/>
            <person name="Ylla G."/>
            <person name="Poulsen M."/>
            <person name="Gibbs R.A."/>
            <person name="Schal C."/>
            <person name="Richards S."/>
            <person name="Belles X."/>
            <person name="Korb J."/>
            <person name="Bornberg-Bauer E."/>
        </authorList>
    </citation>
    <scope>NUCLEOTIDE SEQUENCE [LARGE SCALE GENOMIC DNA]</scope>
    <source>
        <tissue evidence="4">Whole body</tissue>
    </source>
</reference>
<accession>A0A2J7R7X4</accession>
<dbReference type="PANTHER" id="PTHR21683">
    <property type="entry name" value="COILED-COIL DOMAIN-CONTAINING PROTEIN 42 LIKE-2-LIKE-RELATED"/>
    <property type="match status" value="1"/>
</dbReference>
<dbReference type="GO" id="GO:0005856">
    <property type="term" value="C:cytoskeleton"/>
    <property type="evidence" value="ECO:0007669"/>
    <property type="project" value="UniProtKB-ARBA"/>
</dbReference>
<feature type="region of interest" description="Disordered" evidence="2">
    <location>
        <begin position="78"/>
        <end position="98"/>
    </location>
</feature>
<organism evidence="4 5">
    <name type="scientific">Cryptotermes secundus</name>
    <dbReference type="NCBI Taxonomy" id="105785"/>
    <lineage>
        <taxon>Eukaryota</taxon>
        <taxon>Metazoa</taxon>
        <taxon>Ecdysozoa</taxon>
        <taxon>Arthropoda</taxon>
        <taxon>Hexapoda</taxon>
        <taxon>Insecta</taxon>
        <taxon>Pterygota</taxon>
        <taxon>Neoptera</taxon>
        <taxon>Polyneoptera</taxon>
        <taxon>Dictyoptera</taxon>
        <taxon>Blattodea</taxon>
        <taxon>Blattoidea</taxon>
        <taxon>Termitoidae</taxon>
        <taxon>Kalotermitidae</taxon>
        <taxon>Cryptotermitinae</taxon>
        <taxon>Cryptotermes</taxon>
    </lineage>
</organism>
<proteinExistence type="predicted"/>
<keyword evidence="5" id="KW-1185">Reference proteome</keyword>
<dbReference type="AlphaFoldDB" id="A0A2J7R7X4"/>
<dbReference type="InterPro" id="IPR051147">
    <property type="entry name" value="CFAP_domain-containing"/>
</dbReference>
<evidence type="ECO:0000313" key="4">
    <source>
        <dbReference type="EMBL" id="PNF36935.1"/>
    </source>
</evidence>